<gene>
    <name evidence="1" type="ORF">EXN68_20455</name>
</gene>
<dbReference type="EMBL" id="SGNY01000007">
    <property type="protein sequence ID" value="TRA98481.1"/>
    <property type="molecule type" value="Genomic_DNA"/>
</dbReference>
<dbReference type="AlphaFoldDB" id="A0A546XCN7"/>
<accession>A0A546XCN7</accession>
<dbReference type="Proteomes" id="UP000315434">
    <property type="component" value="Unassembled WGS sequence"/>
</dbReference>
<protein>
    <submittedName>
        <fullName evidence="1">Uncharacterized protein</fullName>
    </submittedName>
</protein>
<reference evidence="1 2" key="1">
    <citation type="journal article" date="2019" name="Appl. Microbiol. Biotechnol.">
        <title>Differential efficiency of wild type rhizogenic strains for rol gene transformation of plants.</title>
        <authorList>
            <person name="Desmet S."/>
            <person name="De Keyser E."/>
            <person name="Van Vaerenbergh J."/>
            <person name="Baeyen S."/>
            <person name="Van Huylenbroeck J."/>
            <person name="Geelen D."/>
            <person name="Dhooghe E."/>
        </authorList>
    </citation>
    <scope>NUCLEOTIDE SEQUENCE [LARGE SCALE GENOMIC DNA]</scope>
    <source>
        <strain evidence="1 2">GBBC3284</strain>
    </source>
</reference>
<name>A0A546XCN7_RHIRH</name>
<proteinExistence type="predicted"/>
<comment type="caution">
    <text evidence="1">The sequence shown here is derived from an EMBL/GenBank/DDBJ whole genome shotgun (WGS) entry which is preliminary data.</text>
</comment>
<evidence type="ECO:0000313" key="2">
    <source>
        <dbReference type="Proteomes" id="UP000315434"/>
    </source>
</evidence>
<evidence type="ECO:0000313" key="1">
    <source>
        <dbReference type="EMBL" id="TRA98481.1"/>
    </source>
</evidence>
<organism evidence="1 2">
    <name type="scientific">Rhizobium rhizogenes</name>
    <name type="common">Agrobacterium rhizogenes</name>
    <dbReference type="NCBI Taxonomy" id="359"/>
    <lineage>
        <taxon>Bacteria</taxon>
        <taxon>Pseudomonadati</taxon>
        <taxon>Pseudomonadota</taxon>
        <taxon>Alphaproteobacteria</taxon>
        <taxon>Hyphomicrobiales</taxon>
        <taxon>Rhizobiaceae</taxon>
        <taxon>Rhizobium/Agrobacterium group</taxon>
        <taxon>Rhizobium</taxon>
    </lineage>
</organism>
<sequence length="54" mass="5841">MIKITGYEPFGKKLYGFETLRGASVAATDIAVALNRINAFYRAAGFITTDADLP</sequence>
<dbReference type="RefSeq" id="WP_142842592.1">
    <property type="nucleotide sequence ID" value="NZ_JAPZAC010000007.1"/>
</dbReference>